<feature type="domain" description="Amine oxidase" evidence="7">
    <location>
        <begin position="152"/>
        <end position="578"/>
    </location>
</feature>
<keyword evidence="9" id="KW-1185">Reference proteome</keyword>
<dbReference type="EMBL" id="JAKLMC020000055">
    <property type="protein sequence ID" value="KAK5948006.1"/>
    <property type="molecule type" value="Genomic_DNA"/>
</dbReference>
<organism evidence="8 9">
    <name type="scientific">Knufia fluminis</name>
    <dbReference type="NCBI Taxonomy" id="191047"/>
    <lineage>
        <taxon>Eukaryota</taxon>
        <taxon>Fungi</taxon>
        <taxon>Dikarya</taxon>
        <taxon>Ascomycota</taxon>
        <taxon>Pezizomycotina</taxon>
        <taxon>Eurotiomycetes</taxon>
        <taxon>Chaetothyriomycetidae</taxon>
        <taxon>Chaetothyriales</taxon>
        <taxon>Trichomeriaceae</taxon>
        <taxon>Knufia</taxon>
    </lineage>
</organism>
<dbReference type="Gene3D" id="3.50.50.60">
    <property type="entry name" value="FAD/NAD(P)-binding domain"/>
    <property type="match status" value="1"/>
</dbReference>
<dbReference type="PANTHER" id="PTHR43563:SF14">
    <property type="entry name" value="AMINE OXIDASE"/>
    <property type="match status" value="1"/>
</dbReference>
<feature type="binding site" evidence="5">
    <location>
        <position position="372"/>
    </location>
    <ligand>
        <name>FAD</name>
        <dbReference type="ChEBI" id="CHEBI:57692"/>
    </ligand>
</feature>
<dbReference type="InterPro" id="IPR002937">
    <property type="entry name" value="Amino_oxidase"/>
</dbReference>
<comment type="cofactor">
    <cofactor evidence="1 6">
        <name>FAD</name>
        <dbReference type="ChEBI" id="CHEBI:57692"/>
    </cofactor>
</comment>
<accession>A0AAN8I376</accession>
<feature type="binding site" evidence="5">
    <location>
        <position position="554"/>
    </location>
    <ligand>
        <name>FAD</name>
        <dbReference type="ChEBI" id="CHEBI:57692"/>
    </ligand>
</feature>
<evidence type="ECO:0000313" key="8">
    <source>
        <dbReference type="EMBL" id="KAK5948006.1"/>
    </source>
</evidence>
<feature type="binding site" evidence="5">
    <location>
        <begin position="172"/>
        <end position="173"/>
    </location>
    <ligand>
        <name>FAD</name>
        <dbReference type="ChEBI" id="CHEBI:57692"/>
    </ligand>
</feature>
<dbReference type="SUPFAM" id="SSF51905">
    <property type="entry name" value="FAD/NAD(P)-binding domain"/>
    <property type="match status" value="1"/>
</dbReference>
<dbReference type="InterPro" id="IPR036188">
    <property type="entry name" value="FAD/NAD-bd_sf"/>
</dbReference>
<evidence type="ECO:0000256" key="2">
    <source>
        <dbReference type="ARBA" id="ARBA00005995"/>
    </source>
</evidence>
<evidence type="ECO:0000313" key="9">
    <source>
        <dbReference type="Proteomes" id="UP001316803"/>
    </source>
</evidence>
<dbReference type="PANTHER" id="PTHR43563">
    <property type="entry name" value="AMINE OXIDASE"/>
    <property type="match status" value="1"/>
</dbReference>
<evidence type="ECO:0000256" key="4">
    <source>
        <dbReference type="ARBA" id="ARBA00048448"/>
    </source>
</evidence>
<dbReference type="Gene3D" id="3.30.1330.40">
    <property type="entry name" value="RutC-like"/>
    <property type="match status" value="1"/>
</dbReference>
<keyword evidence="6" id="KW-0285">Flavoprotein</keyword>
<keyword evidence="6" id="KW-0274">FAD</keyword>
<sequence length="588" mass="64602">MSPNVNTIDIAGSESAYYAPATITASKEIIHVAGQVGISRNGVLPADYESQIHLALLNIHRILVASKSSVSDILKMTMYIVDYDPAQRKHTKIMQKFLGNHRPALTLVPVSQLAVPGWLFEIDAVIARPSAQVPRSLSTTENVDVVIIGAGLAGLTAAQHVVKAGYSCRILEARNRVGGRTWSQPQAGGGVIDVGAAWINDTNQSRMIGLARQFKAELIEQNTTGKVILQNNGLKEFPYGELPEFSEDVKQHLAQIRDTVESDCQALDVNAMTSRQAELDSMTFLAYLHKLGANEEAVLTATIWTRAMLGQDPSDISALFFLHYCKAGGGLMQMRSDCKHGGQYLRVREGTQMFAINIAKTLPDIIEYNTPVTMVDHGRVNQYQARKVICTVPQPVIKKITFVPELPAAKKLLVDSYNYGYYQKVMVVFKTPFWVEAGSCGLIQSFEGPSAVIRDTSSPADDKHVLTCFVAGTPGKEWSEKPETERQETVLKQLEDTLGEKVREEYLEMIGHQWNDEEWSGYGCPASSTAPGVLSAVGDELRRSVGDVHFAGTETSDVWRGYMEGAVRSGEREAMLVIRALRGVQAKL</sequence>
<reference evidence="8 9" key="1">
    <citation type="submission" date="2022-12" db="EMBL/GenBank/DDBJ databases">
        <title>Genomic features and morphological characterization of a novel Knufia sp. strain isolated from spacecraft assembly facility.</title>
        <authorList>
            <person name="Teixeira M."/>
            <person name="Chander A.M."/>
            <person name="Stajich J.E."/>
            <person name="Venkateswaran K."/>
        </authorList>
    </citation>
    <scope>NUCLEOTIDE SEQUENCE [LARGE SCALE GENOMIC DNA]</scope>
    <source>
        <strain evidence="8 9">FJI-L2-BK-P2</strain>
    </source>
</reference>
<evidence type="ECO:0000256" key="5">
    <source>
        <dbReference type="PIRSR" id="PIRSR601613-1"/>
    </source>
</evidence>
<evidence type="ECO:0000256" key="6">
    <source>
        <dbReference type="RuleBase" id="RU362067"/>
    </source>
</evidence>
<protein>
    <recommendedName>
        <fullName evidence="6">Amine oxidase</fullName>
        <ecNumber evidence="6">1.4.3.-</ecNumber>
    </recommendedName>
</protein>
<dbReference type="Proteomes" id="UP001316803">
    <property type="component" value="Unassembled WGS sequence"/>
</dbReference>
<dbReference type="InterPro" id="IPR006175">
    <property type="entry name" value="YjgF/YER057c/UK114"/>
</dbReference>
<dbReference type="EC" id="1.4.3.-" evidence="6"/>
<comment type="similarity">
    <text evidence="2 6">Belongs to the flavin monoamine oxidase family.</text>
</comment>
<keyword evidence="3 6" id="KW-0560">Oxidoreductase</keyword>
<proteinExistence type="inferred from homology"/>
<dbReference type="Gene3D" id="1.10.405.10">
    <property type="entry name" value="Guanine Nucleotide Dissociation Inhibitor, domain 1"/>
    <property type="match status" value="1"/>
</dbReference>
<dbReference type="InterPro" id="IPR050703">
    <property type="entry name" value="Flavin_MAO"/>
</dbReference>
<dbReference type="Pfam" id="PF01593">
    <property type="entry name" value="Amino_oxidase"/>
    <property type="match status" value="1"/>
</dbReference>
<dbReference type="GO" id="GO:0097621">
    <property type="term" value="F:monoamine oxidase activity"/>
    <property type="evidence" value="ECO:0007669"/>
    <property type="project" value="UniProtKB-EC"/>
</dbReference>
<dbReference type="InterPro" id="IPR035959">
    <property type="entry name" value="RutC-like_sf"/>
</dbReference>
<dbReference type="Pfam" id="PF01042">
    <property type="entry name" value="Ribonuc_L-PSP"/>
    <property type="match status" value="1"/>
</dbReference>
<evidence type="ECO:0000259" key="7">
    <source>
        <dbReference type="Pfam" id="PF01593"/>
    </source>
</evidence>
<evidence type="ECO:0000256" key="1">
    <source>
        <dbReference type="ARBA" id="ARBA00001974"/>
    </source>
</evidence>
<dbReference type="PRINTS" id="PR00757">
    <property type="entry name" value="AMINEOXDASEF"/>
</dbReference>
<dbReference type="Gene3D" id="3.90.660.10">
    <property type="match status" value="1"/>
</dbReference>
<dbReference type="AlphaFoldDB" id="A0AAN8I376"/>
<comment type="catalytic activity">
    <reaction evidence="4">
        <text>a secondary aliphatic amine + O2 + H2O = a primary amine + an aldehyde + H2O2</text>
        <dbReference type="Rhea" id="RHEA:26414"/>
        <dbReference type="ChEBI" id="CHEBI:15377"/>
        <dbReference type="ChEBI" id="CHEBI:15379"/>
        <dbReference type="ChEBI" id="CHEBI:16240"/>
        <dbReference type="ChEBI" id="CHEBI:17478"/>
        <dbReference type="ChEBI" id="CHEBI:58855"/>
        <dbReference type="ChEBI" id="CHEBI:65296"/>
        <dbReference type="EC" id="1.4.3.4"/>
    </reaction>
</comment>
<dbReference type="InterPro" id="IPR001613">
    <property type="entry name" value="Flavin_amine_oxidase"/>
</dbReference>
<dbReference type="SUPFAM" id="SSF54373">
    <property type="entry name" value="FAD-linked reductases, C-terminal domain"/>
    <property type="match status" value="1"/>
</dbReference>
<evidence type="ECO:0000256" key="3">
    <source>
        <dbReference type="ARBA" id="ARBA00023002"/>
    </source>
</evidence>
<dbReference type="SUPFAM" id="SSF55298">
    <property type="entry name" value="YjgF-like"/>
    <property type="match status" value="1"/>
</dbReference>
<feature type="binding site" evidence="5">
    <location>
        <position position="469"/>
    </location>
    <ligand>
        <name>substrate</name>
    </ligand>
</feature>
<name>A0AAN8I376_9EURO</name>
<comment type="caution">
    <text evidence="8">The sequence shown here is derived from an EMBL/GenBank/DDBJ whole genome shotgun (WGS) entry which is preliminary data.</text>
</comment>
<gene>
    <name evidence="8" type="ORF">OHC33_010934</name>
</gene>